<dbReference type="SUPFAM" id="SSF53335">
    <property type="entry name" value="S-adenosyl-L-methionine-dependent methyltransferases"/>
    <property type="match status" value="1"/>
</dbReference>
<dbReference type="OrthoDB" id="413520at2759"/>
<dbReference type="Proteomes" id="UP000504606">
    <property type="component" value="Unplaced"/>
</dbReference>
<dbReference type="KEGG" id="foc:113217344"/>
<dbReference type="PANTHER" id="PTHR14614">
    <property type="entry name" value="HEPATOCELLULAR CARCINOMA-ASSOCIATED ANTIGEN"/>
    <property type="match status" value="1"/>
</dbReference>
<accession>A0A6J1TQJ2</accession>
<sequence>MSTSADQEISGVFTREFELEGLDKTLLFNQKEWGDVSCVIWDASLVLARYLEKRSKENPSFLKNVKTLELGAGVGCVGIVAACFGANVTVTDLPSVLPLLQLNIKENKNVWASGGGQVRATELSWGKMINELESPDLLLLADCVYYSESIIPLVETMKQISTRETEIIICQEQRDSEKQRAIWKEFMSELTKFFQFNPIPTEEQHPLFKSPDILLLRGGLLP</sequence>
<dbReference type="Pfam" id="PF10294">
    <property type="entry name" value="Methyltransf_16"/>
    <property type="match status" value="1"/>
</dbReference>
<evidence type="ECO:0000313" key="1">
    <source>
        <dbReference type="Proteomes" id="UP000504606"/>
    </source>
</evidence>
<dbReference type="GO" id="GO:0005829">
    <property type="term" value="C:cytosol"/>
    <property type="evidence" value="ECO:0007669"/>
    <property type="project" value="TreeGrafter"/>
</dbReference>
<dbReference type="AlphaFoldDB" id="A0A6J1TQJ2"/>
<protein>
    <submittedName>
        <fullName evidence="2">Protein N-lysine methyltransferase METTL21D-like</fullName>
    </submittedName>
</protein>
<keyword evidence="1" id="KW-1185">Reference proteome</keyword>
<dbReference type="Gene3D" id="3.40.50.150">
    <property type="entry name" value="Vaccinia Virus protein VP39"/>
    <property type="match status" value="1"/>
</dbReference>
<dbReference type="PANTHER" id="PTHR14614:SF44">
    <property type="entry name" value="PROTEIN N-LYSINE METHYLTRANSFERASE METTL21D"/>
    <property type="match status" value="1"/>
</dbReference>
<evidence type="ECO:0000313" key="2">
    <source>
        <dbReference type="RefSeq" id="XP_026292991.1"/>
    </source>
</evidence>
<dbReference type="RefSeq" id="XP_026292991.1">
    <property type="nucleotide sequence ID" value="XM_026437206.2"/>
</dbReference>
<dbReference type="GO" id="GO:0032991">
    <property type="term" value="C:protein-containing complex"/>
    <property type="evidence" value="ECO:0007669"/>
    <property type="project" value="TreeGrafter"/>
</dbReference>
<dbReference type="GeneID" id="113217344"/>
<gene>
    <name evidence="2" type="primary">LOC113217344</name>
</gene>
<name>A0A6J1TQJ2_FRAOC</name>
<proteinExistence type="predicted"/>
<organism evidence="1 2">
    <name type="scientific">Frankliniella occidentalis</name>
    <name type="common">Western flower thrips</name>
    <name type="synonym">Euthrips occidentalis</name>
    <dbReference type="NCBI Taxonomy" id="133901"/>
    <lineage>
        <taxon>Eukaryota</taxon>
        <taxon>Metazoa</taxon>
        <taxon>Ecdysozoa</taxon>
        <taxon>Arthropoda</taxon>
        <taxon>Hexapoda</taxon>
        <taxon>Insecta</taxon>
        <taxon>Pterygota</taxon>
        <taxon>Neoptera</taxon>
        <taxon>Paraneoptera</taxon>
        <taxon>Thysanoptera</taxon>
        <taxon>Terebrantia</taxon>
        <taxon>Thripoidea</taxon>
        <taxon>Thripidae</taxon>
        <taxon>Frankliniella</taxon>
    </lineage>
</organism>
<dbReference type="InterPro" id="IPR029063">
    <property type="entry name" value="SAM-dependent_MTases_sf"/>
</dbReference>
<dbReference type="InterPro" id="IPR019410">
    <property type="entry name" value="Methyltransf_16"/>
</dbReference>
<reference evidence="2" key="1">
    <citation type="submission" date="2025-08" db="UniProtKB">
        <authorList>
            <consortium name="RefSeq"/>
        </authorList>
    </citation>
    <scope>IDENTIFICATION</scope>
    <source>
        <tissue evidence="2">Whole organism</tissue>
    </source>
</reference>